<evidence type="ECO:0000313" key="6">
    <source>
        <dbReference type="Proteomes" id="UP000319257"/>
    </source>
</evidence>
<dbReference type="PANTHER" id="PTHR14140">
    <property type="entry name" value="E3 UBIQUITIN-PROTEIN LIGASE UHRF-RELATED"/>
    <property type="match status" value="1"/>
</dbReference>
<dbReference type="InterPro" id="IPR003105">
    <property type="entry name" value="SRA_YDG"/>
</dbReference>
<organism evidence="5 6">
    <name type="scientific">Thyridium curvatum</name>
    <dbReference type="NCBI Taxonomy" id="1093900"/>
    <lineage>
        <taxon>Eukaryota</taxon>
        <taxon>Fungi</taxon>
        <taxon>Dikarya</taxon>
        <taxon>Ascomycota</taxon>
        <taxon>Pezizomycotina</taxon>
        <taxon>Sordariomycetes</taxon>
        <taxon>Sordariomycetidae</taxon>
        <taxon>Thyridiales</taxon>
        <taxon>Thyridiaceae</taxon>
        <taxon>Thyridium</taxon>
    </lineage>
</organism>
<dbReference type="GO" id="GO:0005634">
    <property type="term" value="C:nucleus"/>
    <property type="evidence" value="ECO:0007669"/>
    <property type="project" value="UniProtKB-SubCell"/>
</dbReference>
<dbReference type="GeneID" id="41977365"/>
<feature type="region of interest" description="Disordered" evidence="3">
    <location>
        <begin position="112"/>
        <end position="171"/>
    </location>
</feature>
<dbReference type="SMART" id="SM00466">
    <property type="entry name" value="SRA"/>
    <property type="match status" value="1"/>
</dbReference>
<dbReference type="InParanoid" id="A0A507AUI0"/>
<keyword evidence="1 2" id="KW-0539">Nucleus</keyword>
<sequence>MTTPISVPDGVAIGQTHQQRVNYLTRTRRVIVSNLLVQYKKPEQFRQMAIVEAREPELDGFLAFLESPAVAMTPELKKDGKIDVTLNAVIDPGMKVPDRFVQRSRALLDKFEDENWGGDSDVDDEAEDGQEAAEEASASAATPSSSNSAAGPSKAQKKEATAPPRIRYPARNHPIFGEDGIMHGAIIKHSAKTKTYLLDDRYQATDAKRYGHNGLTVGAWFPIQLVAMFNGAHGARVAGISGSSTHGAYSVVVSGAYDDLDRDLGNIIYYSGSGSHKHEDPENPPKATDGTKALKASLDTGNLVRVLRSSSGKSSFTPKVGLRYDGLYKVVGLGTTRNSLGGQVELFKLQRMAGQTSLEDLVRYSPTRREKRDFTRYRDGY</sequence>
<dbReference type="RefSeq" id="XP_030990290.1">
    <property type="nucleotide sequence ID" value="XM_031144933.1"/>
</dbReference>
<feature type="compositionally biased region" description="Low complexity" evidence="3">
    <location>
        <begin position="135"/>
        <end position="154"/>
    </location>
</feature>
<feature type="compositionally biased region" description="Acidic residues" evidence="3">
    <location>
        <begin position="112"/>
        <end position="134"/>
    </location>
</feature>
<dbReference type="OrthoDB" id="2270193at2759"/>
<dbReference type="InterPro" id="IPR045134">
    <property type="entry name" value="UHRF1/2-like"/>
</dbReference>
<dbReference type="GO" id="GO:0061630">
    <property type="term" value="F:ubiquitin protein ligase activity"/>
    <property type="evidence" value="ECO:0007669"/>
    <property type="project" value="TreeGrafter"/>
</dbReference>
<dbReference type="EMBL" id="SKBQ01000076">
    <property type="protein sequence ID" value="TPX08579.1"/>
    <property type="molecule type" value="Genomic_DNA"/>
</dbReference>
<gene>
    <name evidence="5" type="ORF">E0L32_009918</name>
</gene>
<comment type="subcellular location">
    <subcellularLocation>
        <location evidence="2">Nucleus</location>
    </subcellularLocation>
</comment>
<evidence type="ECO:0000313" key="5">
    <source>
        <dbReference type="EMBL" id="TPX08579.1"/>
    </source>
</evidence>
<accession>A0A507AUI0</accession>
<dbReference type="Gene3D" id="2.30.280.10">
    <property type="entry name" value="SRA-YDG"/>
    <property type="match status" value="1"/>
</dbReference>
<keyword evidence="6" id="KW-1185">Reference proteome</keyword>
<dbReference type="PANTHER" id="PTHR14140:SF27">
    <property type="entry name" value="OS04G0289800 PROTEIN"/>
    <property type="match status" value="1"/>
</dbReference>
<dbReference type="SUPFAM" id="SSF88697">
    <property type="entry name" value="PUA domain-like"/>
    <property type="match status" value="1"/>
</dbReference>
<dbReference type="GO" id="GO:0016567">
    <property type="term" value="P:protein ubiquitination"/>
    <property type="evidence" value="ECO:0007669"/>
    <property type="project" value="TreeGrafter"/>
</dbReference>
<dbReference type="Pfam" id="PF02182">
    <property type="entry name" value="SAD_SRA"/>
    <property type="match status" value="1"/>
</dbReference>
<dbReference type="Proteomes" id="UP000319257">
    <property type="component" value="Unassembled WGS sequence"/>
</dbReference>
<name>A0A507AUI0_9PEZI</name>
<dbReference type="STRING" id="1093900.A0A507AUI0"/>
<protein>
    <recommendedName>
        <fullName evidence="4">YDG domain-containing protein</fullName>
    </recommendedName>
</protein>
<proteinExistence type="predicted"/>
<evidence type="ECO:0000256" key="1">
    <source>
        <dbReference type="ARBA" id="ARBA00023242"/>
    </source>
</evidence>
<comment type="caution">
    <text evidence="5">The sequence shown here is derived from an EMBL/GenBank/DDBJ whole genome shotgun (WGS) entry which is preliminary data.</text>
</comment>
<reference evidence="5 6" key="1">
    <citation type="submission" date="2019-06" db="EMBL/GenBank/DDBJ databases">
        <title>Draft genome sequence of the filamentous fungus Phialemoniopsis curvata isolated from diesel fuel.</title>
        <authorList>
            <person name="Varaljay V.A."/>
            <person name="Lyon W.J."/>
            <person name="Crouch A.L."/>
            <person name="Drake C.E."/>
            <person name="Hollomon J.M."/>
            <person name="Nadeau L.J."/>
            <person name="Nunn H.S."/>
            <person name="Stevenson B.S."/>
            <person name="Bojanowski C.L."/>
            <person name="Crookes-Goodson W.J."/>
        </authorList>
    </citation>
    <scope>NUCLEOTIDE SEQUENCE [LARGE SCALE GENOMIC DNA]</scope>
    <source>
        <strain evidence="5 6">D216</strain>
    </source>
</reference>
<dbReference type="AlphaFoldDB" id="A0A507AUI0"/>
<dbReference type="InterPro" id="IPR015947">
    <property type="entry name" value="PUA-like_sf"/>
</dbReference>
<dbReference type="PROSITE" id="PS51015">
    <property type="entry name" value="YDG"/>
    <property type="match status" value="1"/>
</dbReference>
<feature type="domain" description="YDG" evidence="4">
    <location>
        <begin position="210"/>
        <end position="351"/>
    </location>
</feature>
<evidence type="ECO:0000256" key="2">
    <source>
        <dbReference type="PROSITE-ProRule" id="PRU00358"/>
    </source>
</evidence>
<dbReference type="InterPro" id="IPR036987">
    <property type="entry name" value="SRA-YDG_sf"/>
</dbReference>
<evidence type="ECO:0000259" key="4">
    <source>
        <dbReference type="PROSITE" id="PS51015"/>
    </source>
</evidence>
<dbReference type="GO" id="GO:0044027">
    <property type="term" value="P:negative regulation of gene expression via chromosomal CpG island methylation"/>
    <property type="evidence" value="ECO:0007669"/>
    <property type="project" value="TreeGrafter"/>
</dbReference>
<evidence type="ECO:0000256" key="3">
    <source>
        <dbReference type="SAM" id="MobiDB-lite"/>
    </source>
</evidence>